<dbReference type="PANTHER" id="PTHR35146:SF1">
    <property type="entry name" value="UPF0178 PROTEIN YAII"/>
    <property type="match status" value="1"/>
</dbReference>
<organism evidence="3 4">
    <name type="scientific">Ectothiorhodospira mobilis</name>
    <dbReference type="NCBI Taxonomy" id="195064"/>
    <lineage>
        <taxon>Bacteria</taxon>
        <taxon>Pseudomonadati</taxon>
        <taxon>Pseudomonadota</taxon>
        <taxon>Gammaproteobacteria</taxon>
        <taxon>Chromatiales</taxon>
        <taxon>Ectothiorhodospiraceae</taxon>
        <taxon>Ectothiorhodospira</taxon>
    </lineage>
</organism>
<dbReference type="PANTHER" id="PTHR35146">
    <property type="entry name" value="UPF0178 PROTEIN YAII"/>
    <property type="match status" value="1"/>
</dbReference>
<evidence type="ECO:0000256" key="2">
    <source>
        <dbReference type="HAMAP-Rule" id="MF_00489"/>
    </source>
</evidence>
<dbReference type="RefSeq" id="WP_090485251.1">
    <property type="nucleotide sequence ID" value="NZ_FOUO01000008.1"/>
</dbReference>
<dbReference type="HAMAP" id="MF_00489">
    <property type="entry name" value="UPF0178"/>
    <property type="match status" value="1"/>
</dbReference>
<sequence>MTLQIWVDADACPKVIKQILFRAAERVGIPLTLVANHPLPVPRSRHVRAVQVSAGFDVADNHIVQQMQPGDLVITADIPLAAEVIARQGQALSPRGTLFTRDNIDERVKMRDLATSLRDSGVDTGGPPALRPADRQAFAGHLDRLLARMARAT</sequence>
<evidence type="ECO:0000256" key="1">
    <source>
        <dbReference type="ARBA" id="ARBA00008522"/>
    </source>
</evidence>
<keyword evidence="4" id="KW-1185">Reference proteome</keyword>
<dbReference type="NCBIfam" id="NF001095">
    <property type="entry name" value="PRK00124.1"/>
    <property type="match status" value="1"/>
</dbReference>
<comment type="similarity">
    <text evidence="1 2">Belongs to the UPF0178 family.</text>
</comment>
<evidence type="ECO:0000313" key="3">
    <source>
        <dbReference type="EMBL" id="SFM52228.1"/>
    </source>
</evidence>
<evidence type="ECO:0000313" key="4">
    <source>
        <dbReference type="Proteomes" id="UP000199556"/>
    </source>
</evidence>
<gene>
    <name evidence="3" type="ORF">SAMN05421721_10820</name>
</gene>
<dbReference type="Proteomes" id="UP000199556">
    <property type="component" value="Unassembled WGS sequence"/>
</dbReference>
<dbReference type="STRING" id="195064.SAMN05421721_10820"/>
<reference evidence="3 4" key="1">
    <citation type="submission" date="2016-10" db="EMBL/GenBank/DDBJ databases">
        <authorList>
            <person name="de Groot N.N."/>
        </authorList>
    </citation>
    <scope>NUCLEOTIDE SEQUENCE [LARGE SCALE GENOMIC DNA]</scope>
    <source>
        <strain evidence="3 4">DSM 4180</strain>
    </source>
</reference>
<dbReference type="CDD" id="cd18720">
    <property type="entry name" value="PIN_YqxD-like"/>
    <property type="match status" value="1"/>
</dbReference>
<proteinExistence type="inferred from homology"/>
<dbReference type="EMBL" id="FOUO01000008">
    <property type="protein sequence ID" value="SFM52228.1"/>
    <property type="molecule type" value="Genomic_DNA"/>
</dbReference>
<dbReference type="InterPro" id="IPR003791">
    <property type="entry name" value="UPF0178"/>
</dbReference>
<dbReference type="Pfam" id="PF02639">
    <property type="entry name" value="DUF188"/>
    <property type="match status" value="1"/>
</dbReference>
<protein>
    <recommendedName>
        <fullName evidence="2">UPF0178 protein SAMN05421721_10820</fullName>
    </recommendedName>
</protein>
<dbReference type="OrthoDB" id="9798918at2"/>
<accession>A0A1I4RJ13</accession>
<name>A0A1I4RJ13_ECTMO</name>
<dbReference type="AlphaFoldDB" id="A0A1I4RJ13"/>